<name>A0A7Y3W5F0_9PROT</name>
<gene>
    <name evidence="1" type="ORF">HK107_10315</name>
</gene>
<dbReference type="RefSeq" id="WP_173199440.1">
    <property type="nucleotide sequence ID" value="NZ_JABFCX010000003.1"/>
</dbReference>
<dbReference type="EMBL" id="JABFCX010000003">
    <property type="protein sequence ID" value="NNU16715.1"/>
    <property type="molecule type" value="Genomic_DNA"/>
</dbReference>
<reference evidence="1 2" key="1">
    <citation type="submission" date="2020-05" db="EMBL/GenBank/DDBJ databases">
        <title>Parvularcula mediterraneae sp. nov., isolated from polypropylene straw from shallow seawater of the seashore of Laganas in Zakynthos island, Greece.</title>
        <authorList>
            <person name="Szabo I."/>
            <person name="Al-Omari J."/>
            <person name="Rado J."/>
            <person name="Szerdahelyi G.S."/>
        </authorList>
    </citation>
    <scope>NUCLEOTIDE SEQUENCE [LARGE SCALE GENOMIC DNA]</scope>
    <source>
        <strain evidence="1 2">ZS-1/3</strain>
    </source>
</reference>
<evidence type="ECO:0000313" key="1">
    <source>
        <dbReference type="EMBL" id="NNU16715.1"/>
    </source>
</evidence>
<protein>
    <submittedName>
        <fullName evidence="1">Uncharacterized protein</fullName>
    </submittedName>
</protein>
<accession>A0A7Y3W5F0</accession>
<evidence type="ECO:0000313" key="2">
    <source>
        <dbReference type="Proteomes" id="UP000536835"/>
    </source>
</evidence>
<dbReference type="AlphaFoldDB" id="A0A7Y3W5F0"/>
<keyword evidence="2" id="KW-1185">Reference proteome</keyword>
<dbReference type="Proteomes" id="UP000536835">
    <property type="component" value="Unassembled WGS sequence"/>
</dbReference>
<proteinExistence type="predicted"/>
<organism evidence="1 2">
    <name type="scientific">Parvularcula mediterranea</name>
    <dbReference type="NCBI Taxonomy" id="2732508"/>
    <lineage>
        <taxon>Bacteria</taxon>
        <taxon>Pseudomonadati</taxon>
        <taxon>Pseudomonadota</taxon>
        <taxon>Alphaproteobacteria</taxon>
        <taxon>Parvularculales</taxon>
        <taxon>Parvularculaceae</taxon>
        <taxon>Parvularcula</taxon>
    </lineage>
</organism>
<sequence length="127" mass="13668">MPTEIRRLVSRRVLITRKPPSRQVAIDFALKIEKLTAGVAPSLDIYGADPGIKSVPLKKVSGKLWGGGITAGVGEAFEWFAQARVKEGGKLKVTLSYPGYTSIPETFERYGGSAESGWVSFTPGEPS</sequence>
<comment type="caution">
    <text evidence="1">The sequence shown here is derived from an EMBL/GenBank/DDBJ whole genome shotgun (WGS) entry which is preliminary data.</text>
</comment>